<dbReference type="EMBL" id="FUEG01000008">
    <property type="protein sequence ID" value="SJL07388.1"/>
    <property type="molecule type" value="Genomic_DNA"/>
</dbReference>
<dbReference type="OMA" id="VESCLIM"/>
<dbReference type="Proteomes" id="UP000219338">
    <property type="component" value="Unassembled WGS sequence"/>
</dbReference>
<feature type="transmembrane region" description="Helical" evidence="1">
    <location>
        <begin position="51"/>
        <end position="69"/>
    </location>
</feature>
<accession>A0A284RF92</accession>
<evidence type="ECO:0000313" key="3">
    <source>
        <dbReference type="Proteomes" id="UP000219338"/>
    </source>
</evidence>
<feature type="transmembrane region" description="Helical" evidence="1">
    <location>
        <begin position="17"/>
        <end position="39"/>
    </location>
</feature>
<keyword evidence="1" id="KW-0812">Transmembrane</keyword>
<organism evidence="2 3">
    <name type="scientific">Armillaria ostoyae</name>
    <name type="common">Armillaria root rot fungus</name>
    <dbReference type="NCBI Taxonomy" id="47428"/>
    <lineage>
        <taxon>Eukaryota</taxon>
        <taxon>Fungi</taxon>
        <taxon>Dikarya</taxon>
        <taxon>Basidiomycota</taxon>
        <taxon>Agaricomycotina</taxon>
        <taxon>Agaricomycetes</taxon>
        <taxon>Agaricomycetidae</taxon>
        <taxon>Agaricales</taxon>
        <taxon>Marasmiineae</taxon>
        <taxon>Physalacriaceae</taxon>
        <taxon>Armillaria</taxon>
    </lineage>
</organism>
<evidence type="ECO:0000256" key="1">
    <source>
        <dbReference type="SAM" id="Phobius"/>
    </source>
</evidence>
<dbReference type="PANTHER" id="PTHR40465:SF1">
    <property type="entry name" value="DUF6534 DOMAIN-CONTAINING PROTEIN"/>
    <property type="match status" value="1"/>
</dbReference>
<proteinExistence type="predicted"/>
<keyword evidence="1" id="KW-1133">Transmembrane helix</keyword>
<protein>
    <submittedName>
        <fullName evidence="2">Uncharacterized protein</fullName>
    </submittedName>
</protein>
<gene>
    <name evidence="2" type="ORF">ARMOST_10735</name>
</gene>
<dbReference type="STRING" id="47428.A0A284RF92"/>
<dbReference type="PANTHER" id="PTHR40465">
    <property type="entry name" value="CHROMOSOME 1, WHOLE GENOME SHOTGUN SEQUENCE"/>
    <property type="match status" value="1"/>
</dbReference>
<dbReference type="AlphaFoldDB" id="A0A284RF92"/>
<feature type="transmembrane region" description="Helical" evidence="1">
    <location>
        <begin position="89"/>
        <end position="106"/>
    </location>
</feature>
<keyword evidence="3" id="KW-1185">Reference proteome</keyword>
<keyword evidence="1" id="KW-0472">Membrane</keyword>
<sequence length="127" mass="14151">MQPVPAGYPIAELSGPYILGCLLNWGLFGALSVQLYLYYLAFPNDRRFTKYLVYGIYVVESVQTILVAHDAFATFGYGFGDMDALTGMNFFWLAGPIMSALGLLCIPDLHSVEITNYPDIHRLCIID</sequence>
<evidence type="ECO:0000313" key="2">
    <source>
        <dbReference type="EMBL" id="SJL07388.1"/>
    </source>
</evidence>
<name>A0A284RF92_ARMOS</name>
<dbReference type="OrthoDB" id="3053835at2759"/>
<reference evidence="3" key="1">
    <citation type="journal article" date="2017" name="Nat. Ecol. Evol.">
        <title>Genome expansion and lineage-specific genetic innovations in the forest pathogenic fungi Armillaria.</title>
        <authorList>
            <person name="Sipos G."/>
            <person name="Prasanna A.N."/>
            <person name="Walter M.C."/>
            <person name="O'Connor E."/>
            <person name="Balint B."/>
            <person name="Krizsan K."/>
            <person name="Kiss B."/>
            <person name="Hess J."/>
            <person name="Varga T."/>
            <person name="Slot J."/>
            <person name="Riley R."/>
            <person name="Boka B."/>
            <person name="Rigling D."/>
            <person name="Barry K."/>
            <person name="Lee J."/>
            <person name="Mihaltcheva S."/>
            <person name="LaButti K."/>
            <person name="Lipzen A."/>
            <person name="Waldron R."/>
            <person name="Moloney N.M."/>
            <person name="Sperisen C."/>
            <person name="Kredics L."/>
            <person name="Vagvoelgyi C."/>
            <person name="Patrignani A."/>
            <person name="Fitzpatrick D."/>
            <person name="Nagy I."/>
            <person name="Doyle S."/>
            <person name="Anderson J.B."/>
            <person name="Grigoriev I.V."/>
            <person name="Gueldener U."/>
            <person name="Muensterkoetter M."/>
            <person name="Nagy L.G."/>
        </authorList>
    </citation>
    <scope>NUCLEOTIDE SEQUENCE [LARGE SCALE GENOMIC DNA]</scope>
    <source>
        <strain evidence="3">C18/9</strain>
    </source>
</reference>